<keyword evidence="2" id="KW-0732">Signal</keyword>
<sequence length="277" mass="30342">MKLRTKAFAFCIMSGIVTVSIPHAAHAQIITSDLGTQANTNASYLEAVEQYVQQGQQYAMQGEQYAQQIEQYVQQVQNAKGLGDVLQMITGTNLNGNLTMDSAISATQNTLSNIDPYGGGFVTQARTQLSRIYSIPSQAISAQSQIYSTFGSGQSGSSSTSDPSSQAYDWSNREANQIVNNEQVISTVNKSNEAAMQTVEDQDSISDNLTDNDTGAATQLLVAQTSVGLHQNYQNMRLQQIIADNQQQERIRQLEIENKNAEQSLARLQQIKNFVNN</sequence>
<keyword evidence="1" id="KW-0175">Coiled coil</keyword>
<dbReference type="AlphaFoldDB" id="A0A149UMC8"/>
<feature type="coiled-coil region" evidence="1">
    <location>
        <begin position="244"/>
        <end position="271"/>
    </location>
</feature>
<comment type="caution">
    <text evidence="3">The sequence shown here is derived from an EMBL/GenBank/DDBJ whole genome shotgun (WGS) entry which is preliminary data.</text>
</comment>
<protein>
    <recommendedName>
        <fullName evidence="5">Conjugal transfer protein TrbJ</fullName>
    </recommendedName>
</protein>
<dbReference type="RefSeq" id="WP_061501089.1">
    <property type="nucleotide sequence ID" value="NZ_LHZX01000296.1"/>
</dbReference>
<evidence type="ECO:0000256" key="2">
    <source>
        <dbReference type="SAM" id="SignalP"/>
    </source>
</evidence>
<evidence type="ECO:0008006" key="5">
    <source>
        <dbReference type="Google" id="ProtNLM"/>
    </source>
</evidence>
<proteinExistence type="predicted"/>
<accession>A0A149UMC8</accession>
<dbReference type="Proteomes" id="UP000075377">
    <property type="component" value="Unassembled WGS sequence"/>
</dbReference>
<feature type="chain" id="PRO_5007556783" description="Conjugal transfer protein TrbJ" evidence="2">
    <location>
        <begin position="28"/>
        <end position="277"/>
    </location>
</feature>
<evidence type="ECO:0000256" key="1">
    <source>
        <dbReference type="SAM" id="Coils"/>
    </source>
</evidence>
<dbReference type="EMBL" id="LHZX01000296">
    <property type="protein sequence ID" value="KXV69035.1"/>
    <property type="molecule type" value="Genomic_DNA"/>
</dbReference>
<dbReference type="PATRIC" id="fig|178901.14.peg.539"/>
<organism evidence="3 4">
    <name type="scientific">Acetobacter malorum</name>
    <dbReference type="NCBI Taxonomy" id="178901"/>
    <lineage>
        <taxon>Bacteria</taxon>
        <taxon>Pseudomonadati</taxon>
        <taxon>Pseudomonadota</taxon>
        <taxon>Alphaproteobacteria</taxon>
        <taxon>Acetobacterales</taxon>
        <taxon>Acetobacteraceae</taxon>
        <taxon>Acetobacter</taxon>
    </lineage>
</organism>
<feature type="signal peptide" evidence="2">
    <location>
        <begin position="1"/>
        <end position="27"/>
    </location>
</feature>
<gene>
    <name evidence="3" type="ORF">AD951_08320</name>
</gene>
<reference evidence="3 4" key="1">
    <citation type="submission" date="2015-06" db="EMBL/GenBank/DDBJ databases">
        <title>Improved classification and identification of acetic acid bacteria using matrix-assisted laser desorption/ionization time-of-flight mass spectrometry; Gluconobacter nephelii and Gluconobacter uchimurae are later heterotypic synonyms of Gluconobacter japonicus and Gluconobacter oxydans, respectively.</title>
        <authorList>
            <person name="Li L."/>
            <person name="Cleenwerck I."/>
            <person name="De Vuyst L."/>
            <person name="Vandamme P."/>
        </authorList>
    </citation>
    <scope>NUCLEOTIDE SEQUENCE [LARGE SCALE GENOMIC DNA]</scope>
    <source>
        <strain evidence="3 4">LMG 1699</strain>
    </source>
</reference>
<name>A0A149UMC8_9PROT</name>
<evidence type="ECO:0000313" key="4">
    <source>
        <dbReference type="Proteomes" id="UP000075377"/>
    </source>
</evidence>
<evidence type="ECO:0000313" key="3">
    <source>
        <dbReference type="EMBL" id="KXV69035.1"/>
    </source>
</evidence>